<evidence type="ECO:0000256" key="1">
    <source>
        <dbReference type="SAM" id="MobiDB-lite"/>
    </source>
</evidence>
<gene>
    <name evidence="2" type="ORF">PSANT_01383</name>
</gene>
<dbReference type="EMBL" id="OOIQ01000002">
    <property type="protein sequence ID" value="SPO43698.1"/>
    <property type="molecule type" value="Genomic_DNA"/>
</dbReference>
<accession>A0A5C3FH48</accession>
<evidence type="ECO:0000313" key="2">
    <source>
        <dbReference type="EMBL" id="SPO43698.1"/>
    </source>
</evidence>
<proteinExistence type="predicted"/>
<protein>
    <submittedName>
        <fullName evidence="2">Uncharacterized protein</fullName>
    </submittedName>
</protein>
<dbReference type="Proteomes" id="UP000325008">
    <property type="component" value="Unassembled WGS sequence"/>
</dbReference>
<feature type="compositionally biased region" description="Low complexity" evidence="1">
    <location>
        <begin position="92"/>
        <end position="113"/>
    </location>
</feature>
<keyword evidence="3" id="KW-1185">Reference proteome</keyword>
<evidence type="ECO:0000313" key="3">
    <source>
        <dbReference type="Proteomes" id="UP000325008"/>
    </source>
</evidence>
<name>A0A5C3FH48_PSEA2</name>
<reference evidence="2" key="1">
    <citation type="submission" date="2018-03" db="EMBL/GenBank/DDBJ databases">
        <authorList>
            <person name="Guldener U."/>
        </authorList>
    </citation>
    <scope>NUCLEOTIDE SEQUENCE [LARGE SCALE GENOMIC DNA]</scope>
    <source>
        <strain evidence="2">ATCC34888</strain>
    </source>
</reference>
<dbReference type="AlphaFoldDB" id="A0A5C3FH48"/>
<organism evidence="2 3">
    <name type="scientific">Pseudozyma antarctica</name>
    <name type="common">Yeast</name>
    <name type="synonym">Candida antarctica</name>
    <dbReference type="NCBI Taxonomy" id="84753"/>
    <lineage>
        <taxon>Eukaryota</taxon>
        <taxon>Fungi</taxon>
        <taxon>Dikarya</taxon>
        <taxon>Basidiomycota</taxon>
        <taxon>Ustilaginomycotina</taxon>
        <taxon>Ustilaginomycetes</taxon>
        <taxon>Ustilaginales</taxon>
        <taxon>Ustilaginaceae</taxon>
        <taxon>Moesziomyces</taxon>
    </lineage>
</organism>
<comment type="caution">
    <text evidence="2">The sequence shown here is derived from an EMBL/GenBank/DDBJ whole genome shotgun (WGS) entry which is preliminary data.</text>
</comment>
<sequence length="148" mass="16273">MLLGVAQPKELGVLRQATDASARTPAGFLLTRRPTRPDSGLAKVKHRSSRDVRPSVRPSVKGAGRSEDHRRGAERGGQAKQAEWNPDAGYTQKQKQTSQLQVRQQQQQWQLMQPKHESGEYVDAAASSPCQSGVVERCEFGQAARVTV</sequence>
<feature type="region of interest" description="Disordered" evidence="1">
    <location>
        <begin position="16"/>
        <end position="128"/>
    </location>
</feature>
<feature type="compositionally biased region" description="Basic and acidic residues" evidence="1">
    <location>
        <begin position="64"/>
        <end position="74"/>
    </location>
</feature>